<dbReference type="SUPFAM" id="SSF53448">
    <property type="entry name" value="Nucleotide-diphospho-sugar transferases"/>
    <property type="match status" value="1"/>
</dbReference>
<name>A0A1T4MM10_9BACT</name>
<dbReference type="AlphaFoldDB" id="A0A1T4MM10"/>
<keyword evidence="2" id="KW-1185">Reference proteome</keyword>
<organism evidence="1 2">
    <name type="scientific">Trichlorobacter thiogenes</name>
    <dbReference type="NCBI Taxonomy" id="115783"/>
    <lineage>
        <taxon>Bacteria</taxon>
        <taxon>Pseudomonadati</taxon>
        <taxon>Thermodesulfobacteriota</taxon>
        <taxon>Desulfuromonadia</taxon>
        <taxon>Geobacterales</taxon>
        <taxon>Geobacteraceae</taxon>
        <taxon>Trichlorobacter</taxon>
    </lineage>
</organism>
<proteinExistence type="predicted"/>
<evidence type="ECO:0008006" key="3">
    <source>
        <dbReference type="Google" id="ProtNLM"/>
    </source>
</evidence>
<sequence length="312" mass="36777">MINDFQLTTPVAFLVFNRPDTTQQVFEAIRRARPPKLLIVADGPRVDRPEEEEKCQAVRAIIDTVDWPCDILKNYSDVNLGCKMRVSSGLDWVFEQVEEAIVLEDDCLPDPTFFRFCEELLEKYRHDERIFMICGANFQFSQKRTNASYYFTRYNHIWGWASWRRAWKHYDRDIKLWPTINAEEWLKSVIPNQRECRFWSDIFQTVYEGKIDTWDYQVDFASYINNMVSIIPSVNLISNIGFGSDATHTQGVTPYANMSVSPMPFPLTHPELFLTHYKADNFTVKTMFMPSVGRRILRKFRFVMNRLRIGSN</sequence>
<dbReference type="RefSeq" id="WP_208610552.1">
    <property type="nucleotide sequence ID" value="NZ_FUWR01000005.1"/>
</dbReference>
<reference evidence="2" key="1">
    <citation type="submission" date="2017-02" db="EMBL/GenBank/DDBJ databases">
        <authorList>
            <person name="Varghese N."/>
            <person name="Submissions S."/>
        </authorList>
    </citation>
    <scope>NUCLEOTIDE SEQUENCE [LARGE SCALE GENOMIC DNA]</scope>
    <source>
        <strain evidence="2">ATCC BAA-34</strain>
    </source>
</reference>
<evidence type="ECO:0000313" key="1">
    <source>
        <dbReference type="EMBL" id="SJZ68150.1"/>
    </source>
</evidence>
<dbReference type="EMBL" id="FUWR01000005">
    <property type="protein sequence ID" value="SJZ68150.1"/>
    <property type="molecule type" value="Genomic_DNA"/>
</dbReference>
<evidence type="ECO:0000313" key="2">
    <source>
        <dbReference type="Proteomes" id="UP000190102"/>
    </source>
</evidence>
<dbReference type="Gene3D" id="3.90.550.10">
    <property type="entry name" value="Spore Coat Polysaccharide Biosynthesis Protein SpsA, Chain A"/>
    <property type="match status" value="1"/>
</dbReference>
<protein>
    <recommendedName>
        <fullName evidence="3">Hemolytic protein HlpA-like protein</fullName>
    </recommendedName>
</protein>
<dbReference type="InterPro" id="IPR029044">
    <property type="entry name" value="Nucleotide-diphossugar_trans"/>
</dbReference>
<accession>A0A1T4MM10</accession>
<dbReference type="STRING" id="115783.SAMN02745119_01368"/>
<dbReference type="Proteomes" id="UP000190102">
    <property type="component" value="Unassembled WGS sequence"/>
</dbReference>
<gene>
    <name evidence="1" type="ORF">SAMN02745119_01368</name>
</gene>